<reference evidence="6 7" key="1">
    <citation type="submission" date="2018-11" db="EMBL/GenBank/DDBJ databases">
        <title>Microbial catabolism of amino acid.</title>
        <authorList>
            <person name="Hibi M."/>
            <person name="Ogawa J."/>
        </authorList>
    </citation>
    <scope>NUCLEOTIDE SEQUENCE [LARGE SCALE GENOMIC DNA]</scope>
    <source>
        <strain evidence="6 7">C31-06</strain>
    </source>
</reference>
<keyword evidence="1" id="KW-0479">Metal-binding</keyword>
<keyword evidence="3" id="KW-0862">Zinc</keyword>
<dbReference type="SUPFAM" id="SSF51556">
    <property type="entry name" value="Metallo-dependent hydrolases"/>
    <property type="match status" value="1"/>
</dbReference>
<dbReference type="InterPro" id="IPR011059">
    <property type="entry name" value="Metal-dep_hydrolase_composite"/>
</dbReference>
<dbReference type="RefSeq" id="WP_124395838.1">
    <property type="nucleotide sequence ID" value="NZ_BHYM01000089.1"/>
</dbReference>
<evidence type="ECO:0000259" key="5">
    <source>
        <dbReference type="Pfam" id="PF22039"/>
    </source>
</evidence>
<proteinExistence type="predicted"/>
<dbReference type="OrthoDB" id="3189065at2"/>
<dbReference type="AlphaFoldDB" id="A0A402CKN8"/>
<evidence type="ECO:0000313" key="6">
    <source>
        <dbReference type="EMBL" id="GCE44220.1"/>
    </source>
</evidence>
<accession>A0A402CKN8</accession>
<dbReference type="InterPro" id="IPR054418">
    <property type="entry name" value="MQNX/HUTI_composite_N"/>
</dbReference>
<dbReference type="InterPro" id="IPR006680">
    <property type="entry name" value="Amidohydro-rel"/>
</dbReference>
<keyword evidence="2" id="KW-0378">Hydrolase</keyword>
<organism evidence="6 7">
    <name type="scientific">Rhodococcus wratislaviensis</name>
    <name type="common">Tsukamurella wratislaviensis</name>
    <dbReference type="NCBI Taxonomy" id="44752"/>
    <lineage>
        <taxon>Bacteria</taxon>
        <taxon>Bacillati</taxon>
        <taxon>Actinomycetota</taxon>
        <taxon>Actinomycetes</taxon>
        <taxon>Mycobacteriales</taxon>
        <taxon>Nocardiaceae</taxon>
        <taxon>Rhodococcus</taxon>
    </lineage>
</organism>
<protein>
    <submittedName>
        <fullName evidence="6">Uncharacterized protein</fullName>
    </submittedName>
</protein>
<dbReference type="EMBL" id="BHYM01000089">
    <property type="protein sequence ID" value="GCE44220.1"/>
    <property type="molecule type" value="Genomic_DNA"/>
</dbReference>
<name>A0A402CKN8_RHOWR</name>
<dbReference type="InterPro" id="IPR050287">
    <property type="entry name" value="MTA/SAH_deaminase"/>
</dbReference>
<dbReference type="PANTHER" id="PTHR43794:SF11">
    <property type="entry name" value="AMIDOHYDROLASE-RELATED DOMAIN-CONTAINING PROTEIN"/>
    <property type="match status" value="1"/>
</dbReference>
<dbReference type="Pfam" id="PF01979">
    <property type="entry name" value="Amidohydro_1"/>
    <property type="match status" value="1"/>
</dbReference>
<dbReference type="Proteomes" id="UP000287519">
    <property type="component" value="Unassembled WGS sequence"/>
</dbReference>
<evidence type="ECO:0000256" key="1">
    <source>
        <dbReference type="ARBA" id="ARBA00022723"/>
    </source>
</evidence>
<sequence length="485" mass="52017">MTKRYLIVGGHVSTMDDELGDFREGAVLVEGDRIVDVGPAVDLSGSDAEIIDARGGVVLPGMVDTHRHTASGLPAGVGVDDSLLELLSNAFDGYLRAMTPEDVRLASLIGGLQAIDSGVTTVLDPSDVCRTREHAAANLQGLIESGIRGFFGYGMNEEAYPGVEAGPDAHAARLRDIDLLRESETELVKVAMSLTHPGTGPFDLMAREIDFAREREMLACSHTAPLVNSRLQNDIQARYDRGLLLPGHVYIHVTALRDREWKMIAETGGYVSISPETEMQMGMGFPPFRPAIDHGLAPSLSSDTVTAGAADFLSQMRLGLQTQRALDHHAVHARGAVPTRVDLTVRDAYLWGSRNGADAVGLGAEIGTLTPGKRADVIVVNPKRSLLPIVNPLGTVVLHGHATDVETVIINGEIRKRHGRLLGHDLDAIRDRARTTVARILDDAAPGARATGDQLEALVDSIDITTQANIARAYMDDTASRGLPW</sequence>
<dbReference type="SUPFAM" id="SSF51338">
    <property type="entry name" value="Composite domain of metallo-dependent hydrolases"/>
    <property type="match status" value="1"/>
</dbReference>
<gene>
    <name evidence="6" type="ORF">Rhow_008518</name>
</gene>
<dbReference type="Pfam" id="PF22039">
    <property type="entry name" value="HUTI_composite_bact"/>
    <property type="match status" value="1"/>
</dbReference>
<evidence type="ECO:0000256" key="2">
    <source>
        <dbReference type="ARBA" id="ARBA00022801"/>
    </source>
</evidence>
<dbReference type="InterPro" id="IPR032466">
    <property type="entry name" value="Metal_Hydrolase"/>
</dbReference>
<dbReference type="GO" id="GO:0016810">
    <property type="term" value="F:hydrolase activity, acting on carbon-nitrogen (but not peptide) bonds"/>
    <property type="evidence" value="ECO:0007669"/>
    <property type="project" value="InterPro"/>
</dbReference>
<keyword evidence="7" id="KW-1185">Reference proteome</keyword>
<dbReference type="Gene3D" id="3.20.20.140">
    <property type="entry name" value="Metal-dependent hydrolases"/>
    <property type="match status" value="1"/>
</dbReference>
<comment type="caution">
    <text evidence="6">The sequence shown here is derived from an EMBL/GenBank/DDBJ whole genome shotgun (WGS) entry which is preliminary data.</text>
</comment>
<feature type="domain" description="Amidohydrolase-related" evidence="4">
    <location>
        <begin position="57"/>
        <end position="414"/>
    </location>
</feature>
<dbReference type="GO" id="GO:0046872">
    <property type="term" value="F:metal ion binding"/>
    <property type="evidence" value="ECO:0007669"/>
    <property type="project" value="UniProtKB-KW"/>
</dbReference>
<evidence type="ECO:0000259" key="4">
    <source>
        <dbReference type="Pfam" id="PF01979"/>
    </source>
</evidence>
<dbReference type="PANTHER" id="PTHR43794">
    <property type="entry name" value="AMINOHYDROLASE SSNA-RELATED"/>
    <property type="match status" value="1"/>
</dbReference>
<evidence type="ECO:0000313" key="7">
    <source>
        <dbReference type="Proteomes" id="UP000287519"/>
    </source>
</evidence>
<dbReference type="Gene3D" id="2.30.40.10">
    <property type="entry name" value="Urease, subunit C, domain 1"/>
    <property type="match status" value="1"/>
</dbReference>
<feature type="domain" description="Aminodeoxyfutalosine deaminase/Imidazolonepropionase-like composite" evidence="5">
    <location>
        <begin position="25"/>
        <end position="43"/>
    </location>
</feature>
<evidence type="ECO:0000256" key="3">
    <source>
        <dbReference type="ARBA" id="ARBA00022833"/>
    </source>
</evidence>